<proteinExistence type="predicted"/>
<evidence type="ECO:0000313" key="2">
    <source>
        <dbReference type="Proteomes" id="UP000029981"/>
    </source>
</evidence>
<accession>A0ACB6HBN5</accession>
<evidence type="ECO:0000313" key="1">
    <source>
        <dbReference type="EMBL" id="KAE8637302.1"/>
    </source>
</evidence>
<reference evidence="1 2" key="4">
    <citation type="journal article" date="2011" name="BMC Genomics">
        <title>RNA-Seq improves annotation of protein-coding genes in the cucumber genome.</title>
        <authorList>
            <person name="Li Z."/>
            <person name="Zhang Z."/>
            <person name="Yan P."/>
            <person name="Huang S."/>
            <person name="Fei Z."/>
            <person name="Lin K."/>
        </authorList>
    </citation>
    <scope>NUCLEOTIDE SEQUENCE [LARGE SCALE GENOMIC DNA]</scope>
    <source>
        <strain evidence="2">cv. 9930</strain>
        <tissue evidence="1">Leaf</tissue>
    </source>
</reference>
<sequence>MEPHIADFGLAKLLDQTFEPATSSSFAGTIGYIAPAAKTKASDVYSYGVVLLELVTGKKPSDPSFIEVGNMTAWIRSVWKERDEIDRIVDPRLEEELANLDHREQMNQVVLVALRCTENEANKRPIMREIVDHLIDLKISR</sequence>
<reference evidence="1 2" key="1">
    <citation type="journal article" date="2009" name="Nat. Genet.">
        <title>The genome of the cucumber, Cucumis sativus L.</title>
        <authorList>
            <person name="Huang S."/>
            <person name="Li R."/>
            <person name="Zhang Z."/>
            <person name="Li L."/>
            <person name="Gu X."/>
            <person name="Fan W."/>
            <person name="Lucas W.J."/>
            <person name="Wang X."/>
            <person name="Xie B."/>
            <person name="Ni P."/>
            <person name="Ren Y."/>
            <person name="Zhu H."/>
            <person name="Li J."/>
            <person name="Lin K."/>
            <person name="Jin W."/>
            <person name="Fei Z."/>
            <person name="Li G."/>
            <person name="Staub J."/>
            <person name="Kilian A."/>
            <person name="van der Vossen E.A."/>
            <person name="Wu Y."/>
            <person name="Guo J."/>
            <person name="He J."/>
            <person name="Jia Z."/>
            <person name="Ren Y."/>
            <person name="Tian G."/>
            <person name="Lu Y."/>
            <person name="Ruan J."/>
            <person name="Qian W."/>
            <person name="Wang M."/>
            <person name="Huang Q."/>
            <person name="Li B."/>
            <person name="Xuan Z."/>
            <person name="Cao J."/>
            <person name="Asan"/>
            <person name="Wu Z."/>
            <person name="Zhang J."/>
            <person name="Cai Q."/>
            <person name="Bai Y."/>
            <person name="Zhao B."/>
            <person name="Han Y."/>
            <person name="Li Y."/>
            <person name="Li X."/>
            <person name="Wang S."/>
            <person name="Shi Q."/>
            <person name="Liu S."/>
            <person name="Cho W.K."/>
            <person name="Kim J.Y."/>
            <person name="Xu Y."/>
            <person name="Heller-Uszynska K."/>
            <person name="Miao H."/>
            <person name="Cheng Z."/>
            <person name="Zhang S."/>
            <person name="Wu J."/>
            <person name="Yang Y."/>
            <person name="Kang H."/>
            <person name="Li M."/>
            <person name="Liang H."/>
            <person name="Ren X."/>
            <person name="Shi Z."/>
            <person name="Wen M."/>
            <person name="Jian M."/>
            <person name="Yang H."/>
            <person name="Zhang G."/>
            <person name="Yang Z."/>
            <person name="Chen R."/>
            <person name="Liu S."/>
            <person name="Li J."/>
            <person name="Ma L."/>
            <person name="Liu H."/>
            <person name="Zhou Y."/>
            <person name="Zhao J."/>
            <person name="Fang X."/>
            <person name="Li G."/>
            <person name="Fang L."/>
            <person name="Li Y."/>
            <person name="Liu D."/>
            <person name="Zheng H."/>
            <person name="Zhang Y."/>
            <person name="Qin N."/>
            <person name="Li Z."/>
            <person name="Yang G."/>
            <person name="Yang S."/>
            <person name="Bolund L."/>
            <person name="Kristiansen K."/>
            <person name="Zheng H."/>
            <person name="Li S."/>
            <person name="Zhang X."/>
            <person name="Yang H."/>
            <person name="Wang J."/>
            <person name="Sun R."/>
            <person name="Zhang B."/>
            <person name="Jiang S."/>
            <person name="Wang J."/>
            <person name="Du Y."/>
            <person name="Li S."/>
        </authorList>
    </citation>
    <scope>NUCLEOTIDE SEQUENCE [LARGE SCALE GENOMIC DNA]</scope>
    <source>
        <strain evidence="2">cv. 9930</strain>
        <tissue evidence="1">Leaf</tissue>
    </source>
</reference>
<keyword evidence="2" id="KW-1185">Reference proteome</keyword>
<comment type="caution">
    <text evidence="1">The sequence shown here is derived from an EMBL/GenBank/DDBJ whole genome shotgun (WGS) entry which is preliminary data.</text>
</comment>
<name>A0ACB6HBN5_CUCSA</name>
<protein>
    <submittedName>
        <fullName evidence="1">Uncharacterized protein</fullName>
    </submittedName>
</protein>
<dbReference type="Proteomes" id="UP000029981">
    <property type="component" value="Unassembled WGS sequence"/>
</dbReference>
<organism evidence="1 2">
    <name type="scientific">Cucumis sativus</name>
    <name type="common">Cucumber</name>
    <dbReference type="NCBI Taxonomy" id="3659"/>
    <lineage>
        <taxon>Eukaryota</taxon>
        <taxon>Viridiplantae</taxon>
        <taxon>Streptophyta</taxon>
        <taxon>Embryophyta</taxon>
        <taxon>Tracheophyta</taxon>
        <taxon>Spermatophyta</taxon>
        <taxon>Magnoliopsida</taxon>
        <taxon>eudicotyledons</taxon>
        <taxon>Gunneridae</taxon>
        <taxon>Pentapetalae</taxon>
        <taxon>rosids</taxon>
        <taxon>fabids</taxon>
        <taxon>Cucurbitales</taxon>
        <taxon>Cucurbitaceae</taxon>
        <taxon>Benincaseae</taxon>
        <taxon>Cucumis</taxon>
    </lineage>
</organism>
<reference evidence="1 2" key="2">
    <citation type="journal article" date="2009" name="PLoS ONE">
        <title>An integrated genetic and cytogenetic map of the cucumber genome.</title>
        <authorList>
            <person name="Ren Y."/>
            <person name="Zhang Z."/>
            <person name="Liu J."/>
            <person name="Staub J.E."/>
            <person name="Han Y."/>
            <person name="Cheng Z."/>
            <person name="Li X."/>
            <person name="Lu J."/>
            <person name="Miao H."/>
            <person name="Kang H."/>
            <person name="Xie B."/>
            <person name="Gu X."/>
            <person name="Wang X."/>
            <person name="Du Y."/>
            <person name="Jin W."/>
            <person name="Huang S."/>
        </authorList>
    </citation>
    <scope>NUCLEOTIDE SEQUENCE [LARGE SCALE GENOMIC DNA]</scope>
    <source>
        <strain evidence="2">cv. 9930</strain>
        <tissue evidence="1">Leaf</tissue>
    </source>
</reference>
<reference evidence="1 2" key="5">
    <citation type="journal article" date="2019" name="Gigascience">
        <title>A chromosome-scale genome assembly of cucumber (Cucumis sativus L.).</title>
        <authorList>
            <person name="Li Q."/>
            <person name="Li H."/>
            <person name="Huang W."/>
            <person name="Xu Y."/>
            <person name="Zhou Q."/>
            <person name="Wang S."/>
            <person name="Ruan J."/>
            <person name="Huang S."/>
            <person name="Zhang Z."/>
        </authorList>
    </citation>
    <scope>NUCLEOTIDE SEQUENCE [LARGE SCALE GENOMIC DNA]</scope>
    <source>
        <strain evidence="2">cv. 9930</strain>
        <tissue evidence="1">Leaf</tissue>
    </source>
</reference>
<dbReference type="EMBL" id="ACHR03000054">
    <property type="protein sequence ID" value="KAE8637302.1"/>
    <property type="molecule type" value="Genomic_DNA"/>
</dbReference>
<gene>
    <name evidence="1" type="ORF">Csa_004517</name>
</gene>
<reference evidence="1 2" key="3">
    <citation type="journal article" date="2010" name="BMC Genomics">
        <title>Transcriptome sequencing and comparative analysis of cucumber flowers with different sex types.</title>
        <authorList>
            <person name="Guo S."/>
            <person name="Zheng Y."/>
            <person name="Joung J.G."/>
            <person name="Liu S."/>
            <person name="Zhang Z."/>
            <person name="Crasta O.R."/>
            <person name="Sobral B.W."/>
            <person name="Xu Y."/>
            <person name="Huang S."/>
            <person name="Fei Z."/>
        </authorList>
    </citation>
    <scope>NUCLEOTIDE SEQUENCE [LARGE SCALE GENOMIC DNA]</scope>
    <source>
        <strain evidence="2">cv. 9930</strain>
        <tissue evidence="1">Leaf</tissue>
    </source>
</reference>